<protein>
    <recommendedName>
        <fullName evidence="3">ARM repeat superfamily protein</fullName>
    </recommendedName>
</protein>
<comment type="caution">
    <text evidence="1">The sequence shown here is derived from an EMBL/GenBank/DDBJ whole genome shotgun (WGS) entry which is preliminary data.</text>
</comment>
<organism evidence="1 2">
    <name type="scientific">Cocos nucifera</name>
    <name type="common">Coconut palm</name>
    <dbReference type="NCBI Taxonomy" id="13894"/>
    <lineage>
        <taxon>Eukaryota</taxon>
        <taxon>Viridiplantae</taxon>
        <taxon>Streptophyta</taxon>
        <taxon>Embryophyta</taxon>
        <taxon>Tracheophyta</taxon>
        <taxon>Spermatophyta</taxon>
        <taxon>Magnoliopsida</taxon>
        <taxon>Liliopsida</taxon>
        <taxon>Arecaceae</taxon>
        <taxon>Arecoideae</taxon>
        <taxon>Cocoseae</taxon>
        <taxon>Attaleinae</taxon>
        <taxon>Cocos</taxon>
    </lineage>
</organism>
<gene>
    <name evidence="1" type="ORF">COCNU_01G003750</name>
</gene>
<dbReference type="OrthoDB" id="753785at2759"/>
<accession>A0A8K0MTX5</accession>
<dbReference type="PANTHER" id="PTHR14873">
    <property type="entry name" value="OS06G0694100 PROTEIN"/>
    <property type="match status" value="1"/>
</dbReference>
<keyword evidence="2" id="KW-1185">Reference proteome</keyword>
<dbReference type="SUPFAM" id="SSF48371">
    <property type="entry name" value="ARM repeat"/>
    <property type="match status" value="1"/>
</dbReference>
<evidence type="ECO:0000313" key="1">
    <source>
        <dbReference type="EMBL" id="KAG1326441.1"/>
    </source>
</evidence>
<dbReference type="EMBL" id="CM017872">
    <property type="protein sequence ID" value="KAG1326441.1"/>
    <property type="molecule type" value="Genomic_DNA"/>
</dbReference>
<name>A0A8K0MTX5_COCNU</name>
<reference evidence="1" key="1">
    <citation type="journal article" date="2017" name="Gigascience">
        <title>The genome draft of coconut (Cocos nucifera).</title>
        <authorList>
            <person name="Xiao Y."/>
            <person name="Xu P."/>
            <person name="Fan H."/>
            <person name="Baudouin L."/>
            <person name="Xia W."/>
            <person name="Bocs S."/>
            <person name="Xu J."/>
            <person name="Li Q."/>
            <person name="Guo A."/>
            <person name="Zhou L."/>
            <person name="Li J."/>
            <person name="Wu Y."/>
            <person name="Ma Z."/>
            <person name="Armero A."/>
            <person name="Issali A.E."/>
            <person name="Liu N."/>
            <person name="Peng M."/>
            <person name="Yang Y."/>
        </authorList>
    </citation>
    <scope>NUCLEOTIDE SEQUENCE</scope>
    <source>
        <tissue evidence="1">Spear leaf of Hainan Tall coconut</tissue>
    </source>
</reference>
<proteinExistence type="predicted"/>
<dbReference type="Proteomes" id="UP000797356">
    <property type="component" value="Chromosome 1"/>
</dbReference>
<evidence type="ECO:0008006" key="3">
    <source>
        <dbReference type="Google" id="ProtNLM"/>
    </source>
</evidence>
<dbReference type="AlphaFoldDB" id="A0A8K0MTX5"/>
<dbReference type="PANTHER" id="PTHR14873:SF1">
    <property type="entry name" value="OS06G0694100 PROTEIN"/>
    <property type="match status" value="1"/>
</dbReference>
<sequence length="470" mass="53401">MSDRRMVGTCVKSVLPRFLSFKPSAKMAPNAARGGVKAGSTMAGPRNAEPKCYSLSCDHLTRLSQPIRETLSRTAYTPPEGATVSIKSFLESLLPQETPHSNHVAGDEDSKERFRKEIRDFCLCCAALASAEGKDSPTVYWITKDLIFTAKSAFHELSKAISLESERELFVELLPEVLPGVKGVIKESSIDTEQEEIVPASAEVPVAHAIVAAHQFRWLVFQVGYPNLGKLCPLVIPCALTALDHWSPEVKEQGMLSFIHIGNNMNAAELSWYEEAILDACCRNIPANDELWHRVVEVSVLLLTCTQRMNPRSFWFGRMLSEMLAHLEHQPFNKERRIAWLTFIEPVFDAMGLFILAHFRRIFALFFQWMHADDDKTVILVLERLHTIIKLTWIRKSPYIERLVDELVLLYKESAVRKSHEVIRLHILQLLMLIQKCQESQFETAWSKHKNDPDIETLTSSFTNQSSEIV</sequence>
<reference evidence="1" key="2">
    <citation type="submission" date="2019-07" db="EMBL/GenBank/DDBJ databases">
        <authorList>
            <person name="Yang Y."/>
            <person name="Bocs S."/>
            <person name="Baudouin L."/>
        </authorList>
    </citation>
    <scope>NUCLEOTIDE SEQUENCE</scope>
    <source>
        <tissue evidence="1">Spear leaf of Hainan Tall coconut</tissue>
    </source>
</reference>
<evidence type="ECO:0000313" key="2">
    <source>
        <dbReference type="Proteomes" id="UP000797356"/>
    </source>
</evidence>
<dbReference type="InterPro" id="IPR016024">
    <property type="entry name" value="ARM-type_fold"/>
</dbReference>